<keyword evidence="8 14" id="KW-0269">Exonuclease</keyword>
<evidence type="ECO:0000256" key="12">
    <source>
        <dbReference type="ARBA" id="ARBA00049244"/>
    </source>
</evidence>
<feature type="domain" description="DNA-directed DNA polymerase family A palm" evidence="16">
    <location>
        <begin position="647"/>
        <end position="853"/>
    </location>
</feature>
<evidence type="ECO:0000256" key="11">
    <source>
        <dbReference type="ARBA" id="ARBA00023204"/>
    </source>
</evidence>
<dbReference type="InterPro" id="IPR018320">
    <property type="entry name" value="DNA_polymerase_1"/>
</dbReference>
<proteinExistence type="inferred from homology"/>
<gene>
    <name evidence="14 17" type="primary">polA</name>
    <name evidence="17" type="ORF">HRbin17_01983</name>
</gene>
<dbReference type="FunFam" id="3.40.50.1010:FF:000001">
    <property type="entry name" value="DNA polymerase I"/>
    <property type="match status" value="1"/>
</dbReference>
<dbReference type="InterPro" id="IPR001098">
    <property type="entry name" value="DNA-dir_DNA_pol_A_palm_dom"/>
</dbReference>
<evidence type="ECO:0000256" key="9">
    <source>
        <dbReference type="ARBA" id="ARBA00022932"/>
    </source>
</evidence>
<dbReference type="PANTHER" id="PTHR10133">
    <property type="entry name" value="DNA POLYMERASE I"/>
    <property type="match status" value="1"/>
</dbReference>
<dbReference type="GO" id="GO:0006302">
    <property type="term" value="P:double-strand break repair"/>
    <property type="evidence" value="ECO:0007669"/>
    <property type="project" value="TreeGrafter"/>
</dbReference>
<dbReference type="PRINTS" id="PR00868">
    <property type="entry name" value="DNAPOLI"/>
</dbReference>
<dbReference type="Gene3D" id="3.40.50.1010">
    <property type="entry name" value="5'-nuclease"/>
    <property type="match status" value="1"/>
</dbReference>
<keyword evidence="5" id="KW-0540">Nuclease</keyword>
<dbReference type="InterPro" id="IPR012337">
    <property type="entry name" value="RNaseH-like_sf"/>
</dbReference>
<keyword evidence="10 14" id="KW-0238">DNA-binding</keyword>
<dbReference type="SUPFAM" id="SSF47807">
    <property type="entry name" value="5' to 3' exonuclease, C-terminal subdomain"/>
    <property type="match status" value="1"/>
</dbReference>
<dbReference type="GO" id="GO:0003677">
    <property type="term" value="F:DNA binding"/>
    <property type="evidence" value="ECO:0007669"/>
    <property type="project" value="UniProtKB-UniRule"/>
</dbReference>
<evidence type="ECO:0000259" key="15">
    <source>
        <dbReference type="SMART" id="SM00475"/>
    </source>
</evidence>
<dbReference type="NCBIfam" id="NF004397">
    <property type="entry name" value="PRK05755.1"/>
    <property type="match status" value="1"/>
</dbReference>
<dbReference type="NCBIfam" id="TIGR00593">
    <property type="entry name" value="pola"/>
    <property type="match status" value="1"/>
</dbReference>
<evidence type="ECO:0000259" key="16">
    <source>
        <dbReference type="SMART" id="SM00482"/>
    </source>
</evidence>
<evidence type="ECO:0000256" key="7">
    <source>
        <dbReference type="ARBA" id="ARBA00022801"/>
    </source>
</evidence>
<organism evidence="17 18">
    <name type="scientific">Candidatus Fervidibacter japonicus</name>
    <dbReference type="NCBI Taxonomy" id="2035412"/>
    <lineage>
        <taxon>Bacteria</taxon>
        <taxon>Candidatus Fervidibacterota</taxon>
        <taxon>Candidatus Fervidibacter</taxon>
    </lineage>
</organism>
<dbReference type="PROSITE" id="PS00447">
    <property type="entry name" value="DNA_POLYMERASE_A"/>
    <property type="match status" value="1"/>
</dbReference>
<dbReference type="AlphaFoldDB" id="A0A2H5XE50"/>
<dbReference type="FunFam" id="1.10.150.20:FF:000003">
    <property type="entry name" value="DNA polymerase I"/>
    <property type="match status" value="1"/>
</dbReference>
<dbReference type="InterPro" id="IPR029060">
    <property type="entry name" value="PIN-like_dom_sf"/>
</dbReference>
<dbReference type="EC" id="2.7.7.7" evidence="13 14"/>
<sequence>MPKLVIIDGHSLLYRAFFAVPPLSTRDGTPTNAVYGFLRMLFKLWREERPDYLVIAFDAPTPTFRHQLFADYKAQRVKAPETFRPQLALLKQVLAAIGVAVWEVDGYEADDLMGTAVALAKKQPNLQVVLVTGDMDALQLVDDRVTVLMPKRGITEMERYDAARVQSELGVPPDRIPDLKGLAGDASDNLPGVPGIGEKTARELLQQFGTLEAVLANAAQIPRPQVRDNLLRFADQARQCKQLATLRTDAPLTLKLDDLAVNRWRLRSRPVAELLLRLEMRTLLEELGLMDLLAEEATVRGSVVTAEEEWAKVNTAVKQQGRCALAADIVDGTLQGVAIAWKDCFAYLPVSGAGQTAASGSLFPLDSPPRQPPAREWVLSLCADPTVIKAAHGWKRLLHTFGAEVIEQCGTAPRGFEDTEVLAFLLNPGQSDYNLQRLAAEHRLPTKFRVTWQGDGVSSTAYEEALMVAELAPLLVSAVREAGMWELWERVEMPLIFVLADMERRGVLVDVPYLRNLSEELHRAARQLEERIYQLANTRFNIRSPQQLAEVLFQRLRLPSPRKGAGGRISTAAPVLEALAKEHEIARLILQFRELEKLRSTFVDGLLAAADEHGRVHTTYNQTGTATGRLASSDPNLQNIPARGEWGRRIRRAIIAPRGYRLVSADYSQIELRILAHLSGDEGLCRAFERGEDIHTQAAASVFGVQPEEVTEDMRRKAKVLNFGIVYGISPNGLAQQLGITPDEAQRVIDRYFERFPKVRDYIERTLAFARQNKFVRTLMNRRRFVPDIDSQDPRVQQAAQRVAINTPVQGTSADIIKAAMVAIWRGLKERGYDAHITLQVHDELVLEVAERQVLEVAKFVKQKMEGVAKLRVPLVAEIKVGTHWGEMDRLL</sequence>
<dbReference type="Pfam" id="PF02739">
    <property type="entry name" value="5_3_exonuc_N"/>
    <property type="match status" value="1"/>
</dbReference>
<keyword evidence="6 14" id="KW-0227">DNA damage</keyword>
<dbReference type="SUPFAM" id="SSF53098">
    <property type="entry name" value="Ribonuclease H-like"/>
    <property type="match status" value="1"/>
</dbReference>
<dbReference type="InterPro" id="IPR019760">
    <property type="entry name" value="DNA-dir_DNA_pol_A_CS"/>
</dbReference>
<dbReference type="Pfam" id="PF00476">
    <property type="entry name" value="DNA_pol_A"/>
    <property type="match status" value="1"/>
</dbReference>
<dbReference type="SUPFAM" id="SSF56672">
    <property type="entry name" value="DNA/RNA polymerases"/>
    <property type="match status" value="1"/>
</dbReference>
<evidence type="ECO:0000256" key="10">
    <source>
        <dbReference type="ARBA" id="ARBA00023125"/>
    </source>
</evidence>
<dbReference type="GO" id="GO:0003887">
    <property type="term" value="F:DNA-directed DNA polymerase activity"/>
    <property type="evidence" value="ECO:0007669"/>
    <property type="project" value="UniProtKB-UniRule"/>
</dbReference>
<dbReference type="SMART" id="SM00279">
    <property type="entry name" value="HhH2"/>
    <property type="match status" value="1"/>
</dbReference>
<evidence type="ECO:0000256" key="8">
    <source>
        <dbReference type="ARBA" id="ARBA00022839"/>
    </source>
</evidence>
<dbReference type="GO" id="GO:0008409">
    <property type="term" value="F:5'-3' exonuclease activity"/>
    <property type="evidence" value="ECO:0007669"/>
    <property type="project" value="UniProtKB-UniRule"/>
</dbReference>
<keyword evidence="11 14" id="KW-0234">DNA repair</keyword>
<dbReference type="GO" id="GO:0006261">
    <property type="term" value="P:DNA-templated DNA replication"/>
    <property type="evidence" value="ECO:0007669"/>
    <property type="project" value="UniProtKB-UniRule"/>
</dbReference>
<evidence type="ECO:0000256" key="1">
    <source>
        <dbReference type="ARBA" id="ARBA00007705"/>
    </source>
</evidence>
<reference evidence="18" key="1">
    <citation type="submission" date="2017-09" db="EMBL/GenBank/DDBJ databases">
        <title>Metaegenomics of thermophilic ammonia-oxidizing enrichment culture.</title>
        <authorList>
            <person name="Kato S."/>
            <person name="Suzuki K."/>
        </authorList>
    </citation>
    <scope>NUCLEOTIDE SEQUENCE [LARGE SCALE GENOMIC DNA]</scope>
</reference>
<comment type="function">
    <text evidence="14">In addition to polymerase activity, this DNA polymerase exhibits 5'-3' exonuclease activity.</text>
</comment>
<dbReference type="SUPFAM" id="SSF88723">
    <property type="entry name" value="PIN domain-like"/>
    <property type="match status" value="1"/>
</dbReference>
<dbReference type="Proteomes" id="UP000236173">
    <property type="component" value="Unassembled WGS sequence"/>
</dbReference>
<dbReference type="CDD" id="cd06140">
    <property type="entry name" value="DNA_polA_I_Bacillus_like_exo"/>
    <property type="match status" value="1"/>
</dbReference>
<dbReference type="EMBL" id="BEHT01000028">
    <property type="protein sequence ID" value="GBC99459.1"/>
    <property type="molecule type" value="Genomic_DNA"/>
</dbReference>
<evidence type="ECO:0000256" key="2">
    <source>
        <dbReference type="ARBA" id="ARBA00022679"/>
    </source>
</evidence>
<dbReference type="InterPro" id="IPR036397">
    <property type="entry name" value="RNaseH_sf"/>
</dbReference>
<keyword evidence="4 14" id="KW-0235">DNA replication</keyword>
<dbReference type="InterPro" id="IPR036279">
    <property type="entry name" value="5-3_exonuclease_C_sf"/>
</dbReference>
<dbReference type="InterPro" id="IPR043502">
    <property type="entry name" value="DNA/RNA_pol_sf"/>
</dbReference>
<dbReference type="CDD" id="cd09859">
    <property type="entry name" value="PIN_53EXO"/>
    <property type="match status" value="1"/>
</dbReference>
<evidence type="ECO:0000256" key="13">
    <source>
        <dbReference type="NCBIfam" id="TIGR00593"/>
    </source>
</evidence>
<name>A0A2H5XE50_9BACT</name>
<dbReference type="InterPro" id="IPR020046">
    <property type="entry name" value="5-3_exonucl_a-hlix_arch_N"/>
</dbReference>
<evidence type="ECO:0000256" key="14">
    <source>
        <dbReference type="RuleBase" id="RU004460"/>
    </source>
</evidence>
<dbReference type="Gene3D" id="1.10.150.20">
    <property type="entry name" value="5' to 3' exonuclease, C-terminal subdomain"/>
    <property type="match status" value="2"/>
</dbReference>
<keyword evidence="9 14" id="KW-0239">DNA-directed DNA polymerase</keyword>
<dbReference type="Gene3D" id="3.30.420.10">
    <property type="entry name" value="Ribonuclease H-like superfamily/Ribonuclease H"/>
    <property type="match status" value="1"/>
</dbReference>
<dbReference type="Gene3D" id="3.30.70.370">
    <property type="match status" value="1"/>
</dbReference>
<dbReference type="SMART" id="SM00482">
    <property type="entry name" value="POLAc"/>
    <property type="match status" value="1"/>
</dbReference>
<dbReference type="Pfam" id="PF01367">
    <property type="entry name" value="5_3_exonuc"/>
    <property type="match status" value="1"/>
</dbReference>
<dbReference type="PANTHER" id="PTHR10133:SF27">
    <property type="entry name" value="DNA POLYMERASE NU"/>
    <property type="match status" value="1"/>
</dbReference>
<dbReference type="CDD" id="cd09898">
    <property type="entry name" value="H3TH_53EXO"/>
    <property type="match status" value="1"/>
</dbReference>
<evidence type="ECO:0000313" key="18">
    <source>
        <dbReference type="Proteomes" id="UP000236173"/>
    </source>
</evidence>
<dbReference type="InterPro" id="IPR008918">
    <property type="entry name" value="HhH2"/>
</dbReference>
<dbReference type="Gene3D" id="1.20.1060.10">
    <property type="entry name" value="Taq DNA Polymerase, Chain T, domain 4"/>
    <property type="match status" value="1"/>
</dbReference>
<feature type="domain" description="5'-3' exonuclease" evidence="15">
    <location>
        <begin position="2"/>
        <end position="262"/>
    </location>
</feature>
<protein>
    <recommendedName>
        <fullName evidence="13 14">DNA polymerase I</fullName>
        <ecNumber evidence="13 14">2.7.7.7</ecNumber>
    </recommendedName>
</protein>
<evidence type="ECO:0000313" key="17">
    <source>
        <dbReference type="EMBL" id="GBC99459.1"/>
    </source>
</evidence>
<dbReference type="CDD" id="cd08637">
    <property type="entry name" value="DNA_pol_A_pol_I_C"/>
    <property type="match status" value="1"/>
</dbReference>
<comment type="similarity">
    <text evidence="1 14">Belongs to the DNA polymerase type-A family.</text>
</comment>
<accession>A0A2H5XE50</accession>
<keyword evidence="2 14" id="KW-0808">Transferase</keyword>
<evidence type="ECO:0000256" key="4">
    <source>
        <dbReference type="ARBA" id="ARBA00022705"/>
    </source>
</evidence>
<dbReference type="InterPro" id="IPR020045">
    <property type="entry name" value="DNA_polI_H3TH"/>
</dbReference>
<evidence type="ECO:0000256" key="6">
    <source>
        <dbReference type="ARBA" id="ARBA00022763"/>
    </source>
</evidence>
<dbReference type="InterPro" id="IPR002298">
    <property type="entry name" value="DNA_polymerase_A"/>
</dbReference>
<evidence type="ECO:0000256" key="3">
    <source>
        <dbReference type="ARBA" id="ARBA00022695"/>
    </source>
</evidence>
<keyword evidence="7 14" id="KW-0378">Hydrolase</keyword>
<dbReference type="FunFam" id="1.10.150.20:FF:000002">
    <property type="entry name" value="DNA polymerase I"/>
    <property type="match status" value="1"/>
</dbReference>
<evidence type="ECO:0000256" key="5">
    <source>
        <dbReference type="ARBA" id="ARBA00022722"/>
    </source>
</evidence>
<comment type="catalytic activity">
    <reaction evidence="12 14">
        <text>DNA(n) + a 2'-deoxyribonucleoside 5'-triphosphate = DNA(n+1) + diphosphate</text>
        <dbReference type="Rhea" id="RHEA:22508"/>
        <dbReference type="Rhea" id="RHEA-COMP:17339"/>
        <dbReference type="Rhea" id="RHEA-COMP:17340"/>
        <dbReference type="ChEBI" id="CHEBI:33019"/>
        <dbReference type="ChEBI" id="CHEBI:61560"/>
        <dbReference type="ChEBI" id="CHEBI:173112"/>
        <dbReference type="EC" id="2.7.7.7"/>
    </reaction>
</comment>
<dbReference type="SMART" id="SM00475">
    <property type="entry name" value="53EXOc"/>
    <property type="match status" value="1"/>
</dbReference>
<dbReference type="InterPro" id="IPR002421">
    <property type="entry name" value="5-3_exonuclease"/>
</dbReference>
<keyword evidence="3 14" id="KW-0548">Nucleotidyltransferase</keyword>
<comment type="caution">
    <text evidence="17">The sequence shown here is derived from an EMBL/GenBank/DDBJ whole genome shotgun (WGS) entry which is preliminary data.</text>
</comment>
<dbReference type="FunFam" id="1.20.1060.10:FF:000001">
    <property type="entry name" value="DNA polymerase I"/>
    <property type="match status" value="1"/>
</dbReference>